<organism evidence="5 6">
    <name type="scientific">Colletotrichum incanum</name>
    <name type="common">Soybean anthracnose fungus</name>
    <dbReference type="NCBI Taxonomy" id="1573173"/>
    <lineage>
        <taxon>Eukaryota</taxon>
        <taxon>Fungi</taxon>
        <taxon>Dikarya</taxon>
        <taxon>Ascomycota</taxon>
        <taxon>Pezizomycotina</taxon>
        <taxon>Sordariomycetes</taxon>
        <taxon>Hypocreomycetidae</taxon>
        <taxon>Glomerellales</taxon>
        <taxon>Glomerellaceae</taxon>
        <taxon>Colletotrichum</taxon>
        <taxon>Colletotrichum spaethianum species complex</taxon>
    </lineage>
</organism>
<dbReference type="InterPro" id="IPR036047">
    <property type="entry name" value="F-box-like_dom_sf"/>
</dbReference>
<feature type="domain" description="F-box" evidence="4">
    <location>
        <begin position="137"/>
        <end position="183"/>
    </location>
</feature>
<evidence type="ECO:0000313" key="5">
    <source>
        <dbReference type="EMBL" id="KZL85670.1"/>
    </source>
</evidence>
<dbReference type="SMART" id="SM00256">
    <property type="entry name" value="FBOX"/>
    <property type="match status" value="1"/>
</dbReference>
<feature type="compositionally biased region" description="Polar residues" evidence="3">
    <location>
        <begin position="54"/>
        <end position="74"/>
    </location>
</feature>
<evidence type="ECO:0000256" key="2">
    <source>
        <dbReference type="ARBA" id="ARBA00022786"/>
    </source>
</evidence>
<dbReference type="UniPathway" id="UPA00143"/>
<dbReference type="PANTHER" id="PTHR10706">
    <property type="entry name" value="F-BOX FAMILY PROTEIN"/>
    <property type="match status" value="1"/>
</dbReference>
<keyword evidence="6" id="KW-1185">Reference proteome</keyword>
<evidence type="ECO:0000256" key="3">
    <source>
        <dbReference type="SAM" id="MobiDB-lite"/>
    </source>
</evidence>
<dbReference type="PROSITE" id="PS50181">
    <property type="entry name" value="FBOX"/>
    <property type="match status" value="1"/>
</dbReference>
<comment type="caution">
    <text evidence="5">The sequence shown here is derived from an EMBL/GenBank/DDBJ whole genome shotgun (WGS) entry which is preliminary data.</text>
</comment>
<dbReference type="InterPro" id="IPR045048">
    <property type="entry name" value="FBXO31/39"/>
</dbReference>
<dbReference type="PANTHER" id="PTHR10706:SF130">
    <property type="entry name" value="F-BOX ONLY PROTEIN 31"/>
    <property type="match status" value="1"/>
</dbReference>
<dbReference type="Proteomes" id="UP000076584">
    <property type="component" value="Unassembled WGS sequence"/>
</dbReference>
<evidence type="ECO:0000256" key="1">
    <source>
        <dbReference type="ARBA" id="ARBA00004906"/>
    </source>
</evidence>
<keyword evidence="2" id="KW-0833">Ubl conjugation pathway</keyword>
<sequence length="611" mass="67209">LVGTALCIVLALPSSSDDPIHLGIGFPRHPTRSGHPKGMGTPGKMEPTPPSPSPSVAGSNEPTHDTASAASSNYGGIDPEVEENLYILPYVSDEGLRSDATDRRKIIGSSQDDYYPLPADFSAAASAETHSLSPDTSCRLLSLPSELIDAILAYLPPCDLAIVSETCRSLQAHATSDVHWYQRVQANVPGTKLETPYPCRTYRELYAAHDPRWFLPKYKIWFCDRDLMGKMIVVRYDQRRGCIEGYQLLAVSNRTTYQHWPADNSVIIHAFEPRVKLHLDKPVLQFHANSLEDNDSTGILGNRFLPEIPMVIDDRSDAMFSNFLMARPLDPAIATSRMEAPFPYGNVWPPPAIPARHRVAGVASGLDGDDLAPGDLPTRRAEASDQAFRIRQWMEMAGGPTPGLFLGAGPVGLIQAIQANMGMVGGRGVPGVHIGEEVVTYSTLDPVVYTPTPLKPWRGIWVGDYSGHGCEFLLINQPDEEEVSDEELGLIRGVDESEDEWAKRRTDARVHRGRLEAIKLTGDPNVPRGEYTFVADDLGEAGFVGLAQEPPFQGTRVVKSKGHVAGTGFLDDKYIESQLMLISHDRLAQYWVGFGHISFFERVNIEEFMSP</sequence>
<dbReference type="InterPro" id="IPR001810">
    <property type="entry name" value="F-box_dom"/>
</dbReference>
<dbReference type="EMBL" id="LFIW01000583">
    <property type="protein sequence ID" value="KZL85670.1"/>
    <property type="molecule type" value="Genomic_DNA"/>
</dbReference>
<gene>
    <name evidence="5" type="ORF">CI238_10162</name>
</gene>
<accession>A0A162N7X4</accession>
<dbReference type="GO" id="GO:0016567">
    <property type="term" value="P:protein ubiquitination"/>
    <property type="evidence" value="ECO:0007669"/>
    <property type="project" value="UniProtKB-UniPathway"/>
</dbReference>
<evidence type="ECO:0000313" key="6">
    <source>
        <dbReference type="Proteomes" id="UP000076584"/>
    </source>
</evidence>
<protein>
    <submittedName>
        <fullName evidence="5">F-box domain-containing protein</fullName>
    </submittedName>
</protein>
<dbReference type="Gene3D" id="1.20.1280.50">
    <property type="match status" value="1"/>
</dbReference>
<name>A0A162N7X4_COLIC</name>
<reference evidence="5 6" key="1">
    <citation type="submission" date="2015-06" db="EMBL/GenBank/DDBJ databases">
        <title>Survival trade-offs in plant roots during colonization by closely related pathogenic and mutualistic fungi.</title>
        <authorList>
            <person name="Hacquard S."/>
            <person name="Kracher B."/>
            <person name="Hiruma K."/>
            <person name="Weinman A."/>
            <person name="Muench P."/>
            <person name="Garrido Oter R."/>
            <person name="Ver Loren van Themaat E."/>
            <person name="Dallerey J.-F."/>
            <person name="Damm U."/>
            <person name="Henrissat B."/>
            <person name="Lespinet O."/>
            <person name="Thon M."/>
            <person name="Kemen E."/>
            <person name="McHardy A.C."/>
            <person name="Schulze-Lefert P."/>
            <person name="O'Connell R.J."/>
        </authorList>
    </citation>
    <scope>NUCLEOTIDE SEQUENCE [LARGE SCALE GENOMIC DNA]</scope>
    <source>
        <strain evidence="5 6">MAFF 238704</strain>
    </source>
</reference>
<dbReference type="STRING" id="1573173.A0A162N7X4"/>
<evidence type="ECO:0000259" key="4">
    <source>
        <dbReference type="PROSITE" id="PS50181"/>
    </source>
</evidence>
<comment type="pathway">
    <text evidence="1">Protein modification; protein ubiquitination.</text>
</comment>
<dbReference type="Pfam" id="PF12014">
    <property type="entry name" value="Cyclin_D1_bind"/>
    <property type="match status" value="1"/>
</dbReference>
<proteinExistence type="predicted"/>
<dbReference type="SUPFAM" id="SSF81383">
    <property type="entry name" value="F-box domain"/>
    <property type="match status" value="1"/>
</dbReference>
<dbReference type="AlphaFoldDB" id="A0A162N7X4"/>
<feature type="region of interest" description="Disordered" evidence="3">
    <location>
        <begin position="19"/>
        <end position="76"/>
    </location>
</feature>
<feature type="non-terminal residue" evidence="5">
    <location>
        <position position="1"/>
    </location>
</feature>
<dbReference type="Pfam" id="PF12937">
    <property type="entry name" value="F-box-like"/>
    <property type="match status" value="1"/>
</dbReference>